<dbReference type="EMBL" id="JAUJQS010000010">
    <property type="protein sequence ID" value="MDN7566034.1"/>
    <property type="molecule type" value="Genomic_DNA"/>
</dbReference>
<evidence type="ECO:0000313" key="2">
    <source>
        <dbReference type="EMBL" id="MDN7566034.1"/>
    </source>
</evidence>
<name>A0AAP4R514_9BURK</name>
<protein>
    <submittedName>
        <fullName evidence="2">Chitinase</fullName>
    </submittedName>
</protein>
<dbReference type="Gene3D" id="3.20.20.80">
    <property type="entry name" value="Glycosidases"/>
    <property type="match status" value="1"/>
</dbReference>
<comment type="caution">
    <text evidence="2">The sequence shown here is derived from an EMBL/GenBank/DDBJ whole genome shotgun (WGS) entry which is preliminary data.</text>
</comment>
<dbReference type="InterPro" id="IPR017853">
    <property type="entry name" value="GH"/>
</dbReference>
<dbReference type="RefSeq" id="WP_224755698.1">
    <property type="nucleotide sequence ID" value="NZ_CADEUY010000002.1"/>
</dbReference>
<feature type="region of interest" description="Disordered" evidence="1">
    <location>
        <begin position="1"/>
        <end position="22"/>
    </location>
</feature>
<proteinExistence type="predicted"/>
<accession>A0AAP4R514</accession>
<dbReference type="PANTHER" id="PTHR42976:SF1">
    <property type="entry name" value="GH18 DOMAIN-CONTAINING PROTEIN-RELATED"/>
    <property type="match status" value="1"/>
</dbReference>
<dbReference type="SUPFAM" id="SSF51445">
    <property type="entry name" value="(Trans)glycosidases"/>
    <property type="match status" value="1"/>
</dbReference>
<evidence type="ECO:0000256" key="1">
    <source>
        <dbReference type="SAM" id="MobiDB-lite"/>
    </source>
</evidence>
<dbReference type="PANTHER" id="PTHR42976">
    <property type="entry name" value="BIFUNCTIONAL CHITINASE/LYSOZYME-RELATED"/>
    <property type="match status" value="1"/>
</dbReference>
<dbReference type="CDD" id="cd06543">
    <property type="entry name" value="GH18_PF-ChiA-like"/>
    <property type="match status" value="1"/>
</dbReference>
<evidence type="ECO:0000313" key="3">
    <source>
        <dbReference type="Proteomes" id="UP001172109"/>
    </source>
</evidence>
<reference evidence="2" key="1">
    <citation type="submission" date="2023-07" db="EMBL/GenBank/DDBJ databases">
        <title>A collection of bacterial strains from the Burkholderia cepacia Research Laboratory and Repository.</title>
        <authorList>
            <person name="Lipuma J."/>
            <person name="Spilker T."/>
            <person name="Caverly L."/>
        </authorList>
    </citation>
    <scope>NUCLEOTIDE SEQUENCE</scope>
    <source>
        <strain evidence="2">AU44979</strain>
    </source>
</reference>
<dbReference type="InterPro" id="IPR052750">
    <property type="entry name" value="GH18_Chitinase"/>
</dbReference>
<gene>
    <name evidence="2" type="ORF">QZM56_16100</name>
</gene>
<sequence length="455" mass="47952">MNPMRRRWQLRGGERSRSITGGTPRFDPIAMFIWQSISSVPTLAVHAVWRVSISRYARVGEMRLPEIFPGTNGVHVRCRSCVKRDEGMRMKMKRNPDTGIMKRSTVRGALALLLAWSSFGTGAAAAGGAGTGTAPAFVYSPYKDATISMNWNTNVISTNVTGQLSPVLSVLPPGVRTLTLAFATGECGSENWAGVDGGAMAAANVPLFTAANVNYVISTGGAAGMFSCGTDAGMAAFIDRYASSNLIGIDFDIEGGQTQQVINDLVRRVAVAQQKYPGLRFSFTLATLAPSQPGATTASSWGASAPDSFNVYGDWVMQAIQAAGLKNYTIDLMTMDYGSAGAGNCVVANGTCQMGQSAIQAAMNLHDRWGVPYSQIELTPMIGGNDVVGETFTPADADTVAQFVKQNGLAGVHFWSFDRDVDCPPGAASSTCNSIGGVGTLGYTNRFANGLAPGK</sequence>
<dbReference type="AlphaFoldDB" id="A0AAP4R514"/>
<organism evidence="2 3">
    <name type="scientific">Burkholderia contaminans</name>
    <dbReference type="NCBI Taxonomy" id="488447"/>
    <lineage>
        <taxon>Bacteria</taxon>
        <taxon>Pseudomonadati</taxon>
        <taxon>Pseudomonadota</taxon>
        <taxon>Betaproteobacteria</taxon>
        <taxon>Burkholderiales</taxon>
        <taxon>Burkholderiaceae</taxon>
        <taxon>Burkholderia</taxon>
        <taxon>Burkholderia cepacia complex</taxon>
    </lineage>
</organism>
<dbReference type="Proteomes" id="UP001172109">
    <property type="component" value="Unassembled WGS sequence"/>
</dbReference>